<accession>A0A811PQN6</accession>
<sequence>MAVFLEANKRRRPLFLEDEDGEAEVVEVASSGPPISEAQQNESSQATKVHPSSGTAAKRRQSTIQLKAVGNKTTQQKTKTIAEMLRKTPEEVVDERLLGSYQPTINAAAKSREEKHYVDMQWGLFFYECGVPFNAAAARQFQIAVEATAQFGSGYKPPTPYQLGEPLLKEAVKSTSTMREEHERAWKQYGCTLMSDGWSDRRGRHLINFLVNSPEGTYFLESVDASSEVHDAKMLADLLEERIDDIGKDKVVQVVTDNGANFKAAGKLLMERIPTIFWSPCAAHYLDLMLEEIGNLPTFKKYIARARRVTTFIYRHGRILHAMREKTGGADLVRPAATRFATSFLTLKSLYKHKEALKALFHSEQWIGNKLAKTKAGLDVQAIVFSTEFWNKVEDCLRASAPLLIVLRVVDGDEKPAMPEVQALMNHAKEKINLSFAIPSKKRLLDKIMEIIERRWEKQMDHPLYGAALFLNPGKLHPLIRKNDDATVGQLRGCFLDVLARMVEDEETRDKINAQAMDYEFLRGDAFSNKMAQQNLESLSPLDWWHSYGGRAIELQRFAKRVVSLCASSSGCERNWSTFEFIHTKKRNQLLHKRLNSIVFVSYNRKMKTRFQKLRQKKGKGFDPLVVEEFDWDNEWANSLHVPPHGARGCECDLTWDLVDEAIGASELLRGRNLPRTAHNKRARNSAPIGVQEELGSENEDEENQDPYDDADVIDCEDDHCDANGSGGDEEAANIIGEFDDGY</sequence>
<evidence type="ECO:0000256" key="1">
    <source>
        <dbReference type="SAM" id="MobiDB-lite"/>
    </source>
</evidence>
<comment type="caution">
    <text evidence="4">The sequence shown here is derived from an EMBL/GenBank/DDBJ whole genome shotgun (WGS) entry which is preliminary data.</text>
</comment>
<dbReference type="Pfam" id="PF05699">
    <property type="entry name" value="Dimer_Tnp_hAT"/>
    <property type="match status" value="1"/>
</dbReference>
<protein>
    <recommendedName>
        <fullName evidence="6">DUF659 domain-containing protein</fullName>
    </recommendedName>
</protein>
<gene>
    <name evidence="4" type="ORF">NCGR_LOCUS29908</name>
</gene>
<proteinExistence type="predicted"/>
<evidence type="ECO:0000313" key="4">
    <source>
        <dbReference type="EMBL" id="CAD6245608.1"/>
    </source>
</evidence>
<feature type="compositionally biased region" description="Acidic residues" evidence="1">
    <location>
        <begin position="728"/>
        <end position="743"/>
    </location>
</feature>
<name>A0A811PQN6_9POAL</name>
<evidence type="ECO:0000259" key="2">
    <source>
        <dbReference type="Pfam" id="PF04937"/>
    </source>
</evidence>
<dbReference type="EMBL" id="CAJGYO010000007">
    <property type="protein sequence ID" value="CAD6245608.1"/>
    <property type="molecule type" value="Genomic_DNA"/>
</dbReference>
<feature type="region of interest" description="Disordered" evidence="1">
    <location>
        <begin position="679"/>
        <end position="743"/>
    </location>
</feature>
<organism evidence="4 5">
    <name type="scientific">Miscanthus lutarioriparius</name>
    <dbReference type="NCBI Taxonomy" id="422564"/>
    <lineage>
        <taxon>Eukaryota</taxon>
        <taxon>Viridiplantae</taxon>
        <taxon>Streptophyta</taxon>
        <taxon>Embryophyta</taxon>
        <taxon>Tracheophyta</taxon>
        <taxon>Spermatophyta</taxon>
        <taxon>Magnoliopsida</taxon>
        <taxon>Liliopsida</taxon>
        <taxon>Poales</taxon>
        <taxon>Poaceae</taxon>
        <taxon>PACMAD clade</taxon>
        <taxon>Panicoideae</taxon>
        <taxon>Andropogonodae</taxon>
        <taxon>Andropogoneae</taxon>
        <taxon>Saccharinae</taxon>
        <taxon>Miscanthus</taxon>
    </lineage>
</organism>
<reference evidence="4" key="1">
    <citation type="submission" date="2020-10" db="EMBL/GenBank/DDBJ databases">
        <authorList>
            <person name="Han B."/>
            <person name="Lu T."/>
            <person name="Zhao Q."/>
            <person name="Huang X."/>
            <person name="Zhao Y."/>
        </authorList>
    </citation>
    <scope>NUCLEOTIDE SEQUENCE</scope>
</reference>
<evidence type="ECO:0008006" key="6">
    <source>
        <dbReference type="Google" id="ProtNLM"/>
    </source>
</evidence>
<dbReference type="PANTHER" id="PTHR32166:SF74">
    <property type="entry name" value="OS05G0256350 PROTEIN"/>
    <property type="match status" value="1"/>
</dbReference>
<dbReference type="Proteomes" id="UP000604825">
    <property type="component" value="Unassembled WGS sequence"/>
</dbReference>
<evidence type="ECO:0000313" key="5">
    <source>
        <dbReference type="Proteomes" id="UP000604825"/>
    </source>
</evidence>
<feature type="compositionally biased region" description="Acidic residues" evidence="1">
    <location>
        <begin position="695"/>
        <end position="720"/>
    </location>
</feature>
<dbReference type="SUPFAM" id="SSF53098">
    <property type="entry name" value="Ribonuclease H-like"/>
    <property type="match status" value="1"/>
</dbReference>
<dbReference type="InterPro" id="IPR012337">
    <property type="entry name" value="RNaseH-like_sf"/>
</dbReference>
<evidence type="ECO:0000259" key="3">
    <source>
        <dbReference type="Pfam" id="PF05699"/>
    </source>
</evidence>
<dbReference type="InterPro" id="IPR008906">
    <property type="entry name" value="HATC_C_dom"/>
</dbReference>
<feature type="domain" description="HAT C-terminal dimerisation" evidence="3">
    <location>
        <begin position="533"/>
        <end position="602"/>
    </location>
</feature>
<dbReference type="Pfam" id="PF04937">
    <property type="entry name" value="DUF659"/>
    <property type="match status" value="1"/>
</dbReference>
<feature type="domain" description="DUF659" evidence="2">
    <location>
        <begin position="158"/>
        <end position="309"/>
    </location>
</feature>
<dbReference type="AlphaFoldDB" id="A0A811PQN6"/>
<dbReference type="OrthoDB" id="649944at2759"/>
<dbReference type="PANTHER" id="PTHR32166">
    <property type="entry name" value="OSJNBA0013A04.12 PROTEIN"/>
    <property type="match status" value="1"/>
</dbReference>
<dbReference type="GO" id="GO:0046983">
    <property type="term" value="F:protein dimerization activity"/>
    <property type="evidence" value="ECO:0007669"/>
    <property type="project" value="InterPro"/>
</dbReference>
<keyword evidence="5" id="KW-1185">Reference proteome</keyword>
<dbReference type="InterPro" id="IPR007021">
    <property type="entry name" value="DUF659"/>
</dbReference>
<feature type="region of interest" description="Disordered" evidence="1">
    <location>
        <begin position="23"/>
        <end position="61"/>
    </location>
</feature>
<feature type="compositionally biased region" description="Polar residues" evidence="1">
    <location>
        <begin position="37"/>
        <end position="55"/>
    </location>
</feature>